<comment type="catalytic activity">
    <reaction evidence="31">
        <text>N,N-dimethylaniline + NADPH + O2 + H(+) = N,N-dimethylaniline N-oxide + NADP(+) + H2O</text>
        <dbReference type="Rhea" id="RHEA:24468"/>
        <dbReference type="ChEBI" id="CHEBI:15377"/>
        <dbReference type="ChEBI" id="CHEBI:15378"/>
        <dbReference type="ChEBI" id="CHEBI:15379"/>
        <dbReference type="ChEBI" id="CHEBI:16269"/>
        <dbReference type="ChEBI" id="CHEBI:17735"/>
        <dbReference type="ChEBI" id="CHEBI:57783"/>
        <dbReference type="ChEBI" id="CHEBI:58349"/>
        <dbReference type="EC" id="1.14.13.8"/>
    </reaction>
    <physiologicalReaction direction="left-to-right" evidence="31">
        <dbReference type="Rhea" id="RHEA:24469"/>
    </physiologicalReaction>
</comment>
<comment type="catalytic activity">
    <reaction evidence="23">
        <text>sulcatone + NADPH + O2 + H(+) = 4-methylpent-3-en-1-yl acetate + NADP(+) + H2O</text>
        <dbReference type="Rhea" id="RHEA:54864"/>
        <dbReference type="ChEBI" id="CHEBI:15377"/>
        <dbReference type="ChEBI" id="CHEBI:15378"/>
        <dbReference type="ChEBI" id="CHEBI:15379"/>
        <dbReference type="ChEBI" id="CHEBI:16310"/>
        <dbReference type="ChEBI" id="CHEBI:57783"/>
        <dbReference type="ChEBI" id="CHEBI:58349"/>
        <dbReference type="ChEBI" id="CHEBI:138373"/>
    </reaction>
    <physiologicalReaction direction="left-to-right" evidence="23">
        <dbReference type="Rhea" id="RHEA:54865"/>
    </physiologicalReaction>
</comment>
<evidence type="ECO:0000256" key="5">
    <source>
        <dbReference type="ARBA" id="ARBA00022481"/>
    </source>
</evidence>
<dbReference type="PRINTS" id="PR01125">
    <property type="entry name" value="FMOXYGENASE5"/>
</dbReference>
<comment type="catalytic activity">
    <reaction evidence="32">
        <text>octan-3-one + NADPH + O2 + H(+) = pentyl propanoate + NADP(+) + H2O</text>
        <dbReference type="Rhea" id="RHEA:54840"/>
        <dbReference type="ChEBI" id="CHEBI:15377"/>
        <dbReference type="ChEBI" id="CHEBI:15378"/>
        <dbReference type="ChEBI" id="CHEBI:15379"/>
        <dbReference type="ChEBI" id="CHEBI:57783"/>
        <dbReference type="ChEBI" id="CHEBI:58349"/>
        <dbReference type="ChEBI" id="CHEBI:80946"/>
        <dbReference type="ChEBI" id="CHEBI:87373"/>
    </reaction>
    <physiologicalReaction direction="left-to-right" evidence="32">
        <dbReference type="Rhea" id="RHEA:54841"/>
    </physiologicalReaction>
</comment>
<dbReference type="GO" id="GO:0016174">
    <property type="term" value="F:NAD(P)H oxidase H2O2-forming activity"/>
    <property type="evidence" value="ECO:0007669"/>
    <property type="project" value="UniProtKB-EC"/>
</dbReference>
<evidence type="ECO:0000256" key="35">
    <source>
        <dbReference type="SAM" id="Phobius"/>
    </source>
</evidence>
<dbReference type="GO" id="GO:0050660">
    <property type="term" value="F:flavin adenine dinucleotide binding"/>
    <property type="evidence" value="ECO:0007669"/>
    <property type="project" value="InterPro"/>
</dbReference>
<comment type="catalytic activity">
    <reaction evidence="21">
        <text>hexan-3-one + NADPH + O2 + H(+) = propyl propanoate + NADP(+) + H2O</text>
        <dbReference type="Rhea" id="RHEA:54848"/>
        <dbReference type="ChEBI" id="CHEBI:15377"/>
        <dbReference type="ChEBI" id="CHEBI:15378"/>
        <dbReference type="ChEBI" id="CHEBI:15379"/>
        <dbReference type="ChEBI" id="CHEBI:57783"/>
        <dbReference type="ChEBI" id="CHEBI:58349"/>
        <dbReference type="ChEBI" id="CHEBI:89828"/>
        <dbReference type="ChEBI" id="CHEBI:89891"/>
    </reaction>
    <physiologicalReaction direction="left-to-right" evidence="21">
        <dbReference type="Rhea" id="RHEA:54849"/>
    </physiologicalReaction>
</comment>
<comment type="function">
    <text evidence="19">Broad spectrum monooxygenase that catalyzes the oxygenation of a wide variety of nitrogen- and sulfur-containing compounds including xenobiotics. Catalyzes the S-oxygenation of hypotaurine to produce taurine, an organic osmolyte involved in cell volume regulation as well as a variety of cytoprotective and developmental processes. In vitro, catalyzes the N-oxygenation of trimethylamine (TMA) to produce trimethylamine N-oxide (TMAO) and could therefore participate to the detoxification of this compound that is generated by the action of gut microbiota from dietary precursors such as choline, choline containing compounds, betaine or L-carnitine.</text>
</comment>
<evidence type="ECO:0000256" key="21">
    <source>
        <dbReference type="ARBA" id="ARBA00047426"/>
    </source>
</evidence>
<dbReference type="Proteomes" id="UP001165289">
    <property type="component" value="Unassembled WGS sequence"/>
</dbReference>
<keyword evidence="14 33" id="KW-0560">Oxidoreductase</keyword>
<evidence type="ECO:0000256" key="6">
    <source>
        <dbReference type="ARBA" id="ARBA00022553"/>
    </source>
</evidence>
<evidence type="ECO:0000256" key="8">
    <source>
        <dbReference type="ARBA" id="ARBA00022692"/>
    </source>
</evidence>
<evidence type="ECO:0000256" key="34">
    <source>
        <dbReference type="RuleBase" id="RU361177"/>
    </source>
</evidence>
<comment type="catalytic activity">
    <reaction evidence="30">
        <text>heptan-4-one + NADPH + O2 + H(+) = propyl butanoate + NADP(+) + H2O</text>
        <dbReference type="Rhea" id="RHEA:54852"/>
        <dbReference type="ChEBI" id="CHEBI:15377"/>
        <dbReference type="ChEBI" id="CHEBI:15378"/>
        <dbReference type="ChEBI" id="CHEBI:15379"/>
        <dbReference type="ChEBI" id="CHEBI:57783"/>
        <dbReference type="ChEBI" id="CHEBI:58349"/>
        <dbReference type="ChEBI" id="CHEBI:89484"/>
        <dbReference type="ChEBI" id="CHEBI:89719"/>
    </reaction>
    <physiologicalReaction direction="left-to-right" evidence="30">
        <dbReference type="Rhea" id="RHEA:54853"/>
    </physiologicalReaction>
</comment>
<evidence type="ECO:0000256" key="12">
    <source>
        <dbReference type="ARBA" id="ARBA00022857"/>
    </source>
</evidence>
<keyword evidence="9 33" id="KW-0256">Endoplasmic reticulum</keyword>
<gene>
    <name evidence="36" type="ORF">LOD99_3150</name>
</gene>
<dbReference type="PIRSF" id="PIRSF000332">
    <property type="entry name" value="FMO"/>
    <property type="match status" value="1"/>
</dbReference>
<keyword evidence="5" id="KW-0488">Methylation</keyword>
<dbReference type="InterPro" id="IPR050346">
    <property type="entry name" value="FMO-like"/>
</dbReference>
<comment type="catalytic activity">
    <reaction evidence="20">
        <text>hypotaurine + NADH + O2 + H(+) = taurine + NAD(+) + H2O</text>
        <dbReference type="Rhea" id="RHEA:74111"/>
        <dbReference type="ChEBI" id="CHEBI:15377"/>
        <dbReference type="ChEBI" id="CHEBI:15378"/>
        <dbReference type="ChEBI" id="CHEBI:15379"/>
        <dbReference type="ChEBI" id="CHEBI:57540"/>
        <dbReference type="ChEBI" id="CHEBI:57853"/>
        <dbReference type="ChEBI" id="CHEBI:57945"/>
        <dbReference type="ChEBI" id="CHEBI:507393"/>
        <dbReference type="EC" id="1.14.13.8"/>
    </reaction>
    <physiologicalReaction direction="left-to-right" evidence="20">
        <dbReference type="Rhea" id="RHEA:74112"/>
    </physiologicalReaction>
</comment>
<evidence type="ECO:0000256" key="28">
    <source>
        <dbReference type="ARBA" id="ARBA00048459"/>
    </source>
</evidence>
<reference evidence="36 37" key="1">
    <citation type="journal article" date="2023" name="BMC Biol.">
        <title>The compact genome of the sponge Oopsacas minuta (Hexactinellida) is lacking key metazoan core genes.</title>
        <authorList>
            <person name="Santini S."/>
            <person name="Schenkelaars Q."/>
            <person name="Jourda C."/>
            <person name="Duchesne M."/>
            <person name="Belahbib H."/>
            <person name="Rocher C."/>
            <person name="Selva M."/>
            <person name="Riesgo A."/>
            <person name="Vervoort M."/>
            <person name="Leys S.P."/>
            <person name="Kodjabachian L."/>
            <person name="Le Bivic A."/>
            <person name="Borchiellini C."/>
            <person name="Claverie J.M."/>
            <person name="Renard E."/>
        </authorList>
    </citation>
    <scope>NUCLEOTIDE SEQUENCE [LARGE SCALE GENOMIC DNA]</scope>
    <source>
        <strain evidence="36">SPO-2</strain>
    </source>
</reference>
<dbReference type="GO" id="GO:0050661">
    <property type="term" value="F:NADP binding"/>
    <property type="evidence" value="ECO:0007669"/>
    <property type="project" value="InterPro"/>
</dbReference>
<evidence type="ECO:0000256" key="2">
    <source>
        <dbReference type="ARBA" id="ARBA00004389"/>
    </source>
</evidence>
<dbReference type="Gene3D" id="3.50.50.60">
    <property type="entry name" value="FAD/NAD(P)-binding domain"/>
    <property type="match status" value="4"/>
</dbReference>
<evidence type="ECO:0000256" key="20">
    <source>
        <dbReference type="ARBA" id="ARBA00047338"/>
    </source>
</evidence>
<keyword evidence="17 33" id="KW-0472">Membrane</keyword>
<dbReference type="EC" id="1.-.-.-" evidence="34"/>
<dbReference type="GO" id="GO:0006629">
    <property type="term" value="P:lipid metabolic process"/>
    <property type="evidence" value="ECO:0007669"/>
    <property type="project" value="UniProtKB-KW"/>
</dbReference>
<evidence type="ECO:0000256" key="31">
    <source>
        <dbReference type="ARBA" id="ARBA00049443"/>
    </source>
</evidence>
<accession>A0AAV7K074</accession>
<dbReference type="GO" id="GO:0005789">
    <property type="term" value="C:endoplasmic reticulum membrane"/>
    <property type="evidence" value="ECO:0007669"/>
    <property type="project" value="UniProtKB-SubCell"/>
</dbReference>
<evidence type="ECO:0000256" key="16">
    <source>
        <dbReference type="ARBA" id="ARBA00023098"/>
    </source>
</evidence>
<keyword evidence="8 35" id="KW-0812">Transmembrane</keyword>
<comment type="catalytic activity">
    <reaction evidence="24">
        <text>NADPH + O2 + H(+) = H2O2 + NADP(+)</text>
        <dbReference type="Rhea" id="RHEA:11260"/>
        <dbReference type="ChEBI" id="CHEBI:15378"/>
        <dbReference type="ChEBI" id="CHEBI:15379"/>
        <dbReference type="ChEBI" id="CHEBI:16240"/>
        <dbReference type="ChEBI" id="CHEBI:57783"/>
        <dbReference type="ChEBI" id="CHEBI:58349"/>
        <dbReference type="EC" id="1.6.3.1"/>
    </reaction>
    <physiologicalReaction direction="left-to-right" evidence="24">
        <dbReference type="Rhea" id="RHEA:11261"/>
    </physiologicalReaction>
</comment>
<evidence type="ECO:0000256" key="30">
    <source>
        <dbReference type="ARBA" id="ARBA00048990"/>
    </source>
</evidence>
<evidence type="ECO:0000256" key="9">
    <source>
        <dbReference type="ARBA" id="ARBA00022824"/>
    </source>
</evidence>
<evidence type="ECO:0000256" key="14">
    <source>
        <dbReference type="ARBA" id="ARBA00023002"/>
    </source>
</evidence>
<comment type="catalytic activity">
    <reaction evidence="28">
        <text>octan-3-one + NADPH + O2 + H(+) = ethyl hexanoate + NADP(+) + H2O</text>
        <dbReference type="Rhea" id="RHEA:54856"/>
        <dbReference type="ChEBI" id="CHEBI:15377"/>
        <dbReference type="ChEBI" id="CHEBI:15378"/>
        <dbReference type="ChEBI" id="CHEBI:15379"/>
        <dbReference type="ChEBI" id="CHEBI:57783"/>
        <dbReference type="ChEBI" id="CHEBI:58349"/>
        <dbReference type="ChEBI" id="CHEBI:80946"/>
        <dbReference type="ChEBI" id="CHEBI:86055"/>
    </reaction>
    <physiologicalReaction direction="left-to-right" evidence="28">
        <dbReference type="Rhea" id="RHEA:54857"/>
    </physiologicalReaction>
</comment>
<protein>
    <recommendedName>
        <fullName evidence="34">Flavin-containing monooxygenase</fullName>
        <ecNumber evidence="34">1.-.-.-</ecNumber>
    </recommendedName>
</protein>
<comment type="catalytic activity">
    <reaction evidence="25">
        <text>hexan-3-one + NADPH + O2 + H(+) = ethyl butanoate + NADP(+) + H2O</text>
        <dbReference type="Rhea" id="RHEA:54844"/>
        <dbReference type="ChEBI" id="CHEBI:15377"/>
        <dbReference type="ChEBI" id="CHEBI:15378"/>
        <dbReference type="ChEBI" id="CHEBI:15379"/>
        <dbReference type="ChEBI" id="CHEBI:57783"/>
        <dbReference type="ChEBI" id="CHEBI:58349"/>
        <dbReference type="ChEBI" id="CHEBI:88764"/>
        <dbReference type="ChEBI" id="CHEBI:89891"/>
    </reaction>
    <physiologicalReaction direction="left-to-right" evidence="25">
        <dbReference type="Rhea" id="RHEA:54845"/>
    </physiologicalReaction>
</comment>
<evidence type="ECO:0000256" key="15">
    <source>
        <dbReference type="ARBA" id="ARBA00023033"/>
    </source>
</evidence>
<evidence type="ECO:0000256" key="4">
    <source>
        <dbReference type="ARBA" id="ARBA00009183"/>
    </source>
</evidence>
<dbReference type="SUPFAM" id="SSF51905">
    <property type="entry name" value="FAD/NAD(P)-binding domain"/>
    <property type="match status" value="2"/>
</dbReference>
<evidence type="ECO:0000256" key="13">
    <source>
        <dbReference type="ARBA" id="ARBA00022989"/>
    </source>
</evidence>
<evidence type="ECO:0000256" key="25">
    <source>
        <dbReference type="ARBA" id="ARBA00047977"/>
    </source>
</evidence>
<organism evidence="36 37">
    <name type="scientific">Oopsacas minuta</name>
    <dbReference type="NCBI Taxonomy" id="111878"/>
    <lineage>
        <taxon>Eukaryota</taxon>
        <taxon>Metazoa</taxon>
        <taxon>Porifera</taxon>
        <taxon>Hexactinellida</taxon>
        <taxon>Hexasterophora</taxon>
        <taxon>Lyssacinosida</taxon>
        <taxon>Leucopsacidae</taxon>
        <taxon>Oopsacas</taxon>
    </lineage>
</organism>
<comment type="similarity">
    <text evidence="4 33 34">Belongs to the FMO family.</text>
</comment>
<evidence type="ECO:0000256" key="19">
    <source>
        <dbReference type="ARBA" id="ARBA00045957"/>
    </source>
</evidence>
<evidence type="ECO:0000256" key="10">
    <source>
        <dbReference type="ARBA" id="ARBA00022827"/>
    </source>
</evidence>
<evidence type="ECO:0000256" key="22">
    <source>
        <dbReference type="ARBA" id="ARBA00047574"/>
    </source>
</evidence>
<evidence type="ECO:0000256" key="27">
    <source>
        <dbReference type="ARBA" id="ARBA00048088"/>
    </source>
</evidence>
<sequence>MSLAIIGAGACGLVGLKEALSHGLKPVCFEIDCDIGGLWNIDKKNYSSSVYNSTIINTSKEMMCFSDFPMPRDFPAYCPHHKVLEYFRFYCENFGLREYIAFKHRVELVEKSDDYEQTGDWKLTITNLKQQRTYVELFNFVLVCNGHHGVPHIPHISGRNLFKGKCIHSQDYFKNDNYVGKSVVIIGVGNSGCDMAVDMSRVCKKVYLVTRKGAWIFPRLHNGSLPFDMQLNRFIRSVMPRYLSKLYIRSLIYKLADLDIYGLTPDHDVLTSHPTVNDDLIGRIAVGSIVVKPNIRSITETGVQFIDNTSVDADVIAYCTGYSIGFPFLASGIINTLDNNVELYKYVFPPHLKGSLAILGCVQPLGAINPIAELQARWVMMIFNKVLKLPTQPLMEKDIKMKREKMSRAFTKSRRHTIQVDYQNYSDEISNLFDAKPRFLQLLFEDPRLFMHVLFGPLTPSQYRLFGPQRWPQARNSILNCWKNTKSPTQTRVLTPKPYFLFLSHFGLFIIIGFFITYLVYICFT</sequence>
<evidence type="ECO:0000256" key="11">
    <source>
        <dbReference type="ARBA" id="ARBA00022848"/>
    </source>
</evidence>
<dbReference type="GO" id="GO:0034899">
    <property type="term" value="F:trimethylamine monooxygenase activity"/>
    <property type="evidence" value="ECO:0007669"/>
    <property type="project" value="UniProtKB-EC"/>
</dbReference>
<evidence type="ECO:0000256" key="17">
    <source>
        <dbReference type="ARBA" id="ARBA00023136"/>
    </source>
</evidence>
<keyword evidence="12 33" id="KW-0521">NADP</keyword>
<dbReference type="PRINTS" id="PR00370">
    <property type="entry name" value="FMOXYGENASE"/>
</dbReference>
<keyword evidence="13 35" id="KW-1133">Transmembrane helix</keyword>
<keyword evidence="10 33" id="KW-0274">FAD</keyword>
<dbReference type="GO" id="GO:0004499">
    <property type="term" value="F:N,N-dimethylaniline monooxygenase activity"/>
    <property type="evidence" value="ECO:0007669"/>
    <property type="project" value="UniProtKB-UniRule"/>
</dbReference>
<dbReference type="FunFam" id="3.50.50.60:FF:000159">
    <property type="entry name" value="Dimethylaniline monooxygenase [N-oxide-forming]"/>
    <property type="match status" value="1"/>
</dbReference>
<evidence type="ECO:0000313" key="36">
    <source>
        <dbReference type="EMBL" id="KAI6653974.1"/>
    </source>
</evidence>
<keyword evidence="16" id="KW-0443">Lipid metabolism</keyword>
<evidence type="ECO:0000313" key="37">
    <source>
        <dbReference type="Proteomes" id="UP001165289"/>
    </source>
</evidence>
<evidence type="ECO:0000256" key="32">
    <source>
        <dbReference type="ARBA" id="ARBA00049475"/>
    </source>
</evidence>
<proteinExistence type="inferred from homology"/>
<evidence type="ECO:0000256" key="23">
    <source>
        <dbReference type="ARBA" id="ARBA00047855"/>
    </source>
</evidence>
<comment type="subcellular location">
    <subcellularLocation>
        <location evidence="2">Endoplasmic reticulum membrane</location>
        <topology evidence="2">Single-pass membrane protein</topology>
    </subcellularLocation>
    <subcellularLocation>
        <location evidence="3">Microsome membrane</location>
    </subcellularLocation>
</comment>
<keyword evidence="6" id="KW-0597">Phosphoprotein</keyword>
<dbReference type="EMBL" id="JAKMXF010000244">
    <property type="protein sequence ID" value="KAI6653974.1"/>
    <property type="molecule type" value="Genomic_DNA"/>
</dbReference>
<keyword evidence="7 33" id="KW-0285">Flavoprotein</keyword>
<evidence type="ECO:0000256" key="29">
    <source>
        <dbReference type="ARBA" id="ARBA00048989"/>
    </source>
</evidence>
<keyword evidence="37" id="KW-1185">Reference proteome</keyword>
<comment type="catalytic activity">
    <reaction evidence="26">
        <text>hypotaurine + NADPH + O2 + H(+) = taurine + NADP(+) + H2O</text>
        <dbReference type="Rhea" id="RHEA:69819"/>
        <dbReference type="ChEBI" id="CHEBI:15377"/>
        <dbReference type="ChEBI" id="CHEBI:15378"/>
        <dbReference type="ChEBI" id="CHEBI:15379"/>
        <dbReference type="ChEBI" id="CHEBI:57783"/>
        <dbReference type="ChEBI" id="CHEBI:57853"/>
        <dbReference type="ChEBI" id="CHEBI:58349"/>
        <dbReference type="ChEBI" id="CHEBI:507393"/>
        <dbReference type="EC" id="1.14.13.8"/>
    </reaction>
    <physiologicalReaction direction="left-to-right" evidence="26">
        <dbReference type="Rhea" id="RHEA:69820"/>
    </physiologicalReaction>
</comment>
<evidence type="ECO:0000256" key="18">
    <source>
        <dbReference type="ARBA" id="ARBA00045722"/>
    </source>
</evidence>
<evidence type="ECO:0000256" key="1">
    <source>
        <dbReference type="ARBA" id="ARBA00001974"/>
    </source>
</evidence>
<dbReference type="PANTHER" id="PTHR23023">
    <property type="entry name" value="DIMETHYLANILINE MONOOXYGENASE"/>
    <property type="match status" value="1"/>
</dbReference>
<evidence type="ECO:0000256" key="33">
    <source>
        <dbReference type="PIRNR" id="PIRNR000332"/>
    </source>
</evidence>
<comment type="catalytic activity">
    <reaction evidence="22">
        <text>heptan-2-one + NADPH + O2 + H(+) = pentyl acetate + NADP(+) + H2O</text>
        <dbReference type="Rhea" id="RHEA:54836"/>
        <dbReference type="ChEBI" id="CHEBI:5672"/>
        <dbReference type="ChEBI" id="CHEBI:15377"/>
        <dbReference type="ChEBI" id="CHEBI:15378"/>
        <dbReference type="ChEBI" id="CHEBI:15379"/>
        <dbReference type="ChEBI" id="CHEBI:57783"/>
        <dbReference type="ChEBI" id="CHEBI:58349"/>
        <dbReference type="ChEBI" id="CHEBI:87362"/>
    </reaction>
    <physiologicalReaction direction="left-to-right" evidence="22">
        <dbReference type="Rhea" id="RHEA:54837"/>
    </physiologicalReaction>
</comment>
<dbReference type="InterPro" id="IPR002257">
    <property type="entry name" value="Flavin_mOase_5"/>
</dbReference>
<comment type="function">
    <text evidence="18">Acts as a Baeyer-Villiger monooxygenase on a broad range of substrates. Catalyzes the insertion of an oxygen atom into a carbon-carbon bond adjacent to a carbonyl, which converts ketones to esters. Active on diverse carbonyl compounds, whereas soft nucleophiles are mostly non- or poorly reactive. In contrast with other forms of FMO it is non- or poorly active on 'classical' substrates such as drugs, pesticides, and dietary components containing soft nucleophilic heteroatoms. Able to oxidize drug molecules bearing a carbonyl group on an aliphatic chain, such as nabumetone and pentoxifylline. Also, in the absence of substrates, shows slow but yet significant NADPH oxidase activity. Acts as a positive modulator of cholesterol biosynthesis as well as glucose homeostasis, promoting metabolic aging via pleiotropic effects.</text>
</comment>
<dbReference type="InterPro" id="IPR036188">
    <property type="entry name" value="FAD/NAD-bd_sf"/>
</dbReference>
<comment type="catalytic activity">
    <reaction evidence="29">
        <text>(2E)-geranial + NADPH + O2 + H(+) = (1E)-2,6-dimethylhepta-1,5-dien-1-yl formate + NADP(+) + H2O</text>
        <dbReference type="Rhea" id="RHEA:54860"/>
        <dbReference type="ChEBI" id="CHEBI:15377"/>
        <dbReference type="ChEBI" id="CHEBI:15378"/>
        <dbReference type="ChEBI" id="CHEBI:15379"/>
        <dbReference type="ChEBI" id="CHEBI:16980"/>
        <dbReference type="ChEBI" id="CHEBI:57783"/>
        <dbReference type="ChEBI" id="CHEBI:58349"/>
        <dbReference type="ChEBI" id="CHEBI:138375"/>
    </reaction>
    <physiologicalReaction direction="left-to-right" evidence="29">
        <dbReference type="Rhea" id="RHEA:54861"/>
    </physiologicalReaction>
</comment>
<comment type="caution">
    <text evidence="36">The sequence shown here is derived from an EMBL/GenBank/DDBJ whole genome shotgun (WGS) entry which is preliminary data.</text>
</comment>
<dbReference type="Pfam" id="PF00743">
    <property type="entry name" value="FMO-like"/>
    <property type="match status" value="1"/>
</dbReference>
<dbReference type="InterPro" id="IPR000960">
    <property type="entry name" value="Flavin_mOase"/>
</dbReference>
<keyword evidence="11" id="KW-0492">Microsome</keyword>
<evidence type="ECO:0000256" key="7">
    <source>
        <dbReference type="ARBA" id="ARBA00022630"/>
    </source>
</evidence>
<feature type="transmembrane region" description="Helical" evidence="35">
    <location>
        <begin position="499"/>
        <end position="524"/>
    </location>
</feature>
<evidence type="ECO:0000256" key="3">
    <source>
        <dbReference type="ARBA" id="ARBA00004524"/>
    </source>
</evidence>
<keyword evidence="15 33" id="KW-0503">Monooxygenase</keyword>
<dbReference type="InterPro" id="IPR020946">
    <property type="entry name" value="Flavin_mOase-like"/>
</dbReference>
<comment type="catalytic activity">
    <reaction evidence="27">
        <text>trimethylamine + NADPH + O2 = trimethylamine N-oxide + NADP(+) + H2O</text>
        <dbReference type="Rhea" id="RHEA:31979"/>
        <dbReference type="ChEBI" id="CHEBI:15377"/>
        <dbReference type="ChEBI" id="CHEBI:15379"/>
        <dbReference type="ChEBI" id="CHEBI:15724"/>
        <dbReference type="ChEBI" id="CHEBI:57783"/>
        <dbReference type="ChEBI" id="CHEBI:58349"/>
        <dbReference type="ChEBI" id="CHEBI:58389"/>
        <dbReference type="EC" id="1.14.13.148"/>
    </reaction>
    <physiologicalReaction direction="left-to-right" evidence="27">
        <dbReference type="Rhea" id="RHEA:31980"/>
    </physiologicalReaction>
</comment>
<name>A0AAV7K074_9METZ</name>
<evidence type="ECO:0000256" key="26">
    <source>
        <dbReference type="ARBA" id="ARBA00048041"/>
    </source>
</evidence>
<comment type="cofactor">
    <cofactor evidence="1 33 34">
        <name>FAD</name>
        <dbReference type="ChEBI" id="CHEBI:57692"/>
    </cofactor>
</comment>
<evidence type="ECO:0000256" key="24">
    <source>
        <dbReference type="ARBA" id="ARBA00047864"/>
    </source>
</evidence>
<dbReference type="AlphaFoldDB" id="A0AAV7K074"/>